<dbReference type="EMBL" id="CADCWM010000639">
    <property type="protein sequence ID" value="CAA9573561.1"/>
    <property type="molecule type" value="Genomic_DNA"/>
</dbReference>
<evidence type="ECO:0000313" key="2">
    <source>
        <dbReference type="EMBL" id="CAA9573561.1"/>
    </source>
</evidence>
<dbReference type="InterPro" id="IPR005302">
    <property type="entry name" value="MoCF_Sase_C"/>
</dbReference>
<reference evidence="2" key="1">
    <citation type="submission" date="2020-02" db="EMBL/GenBank/DDBJ databases">
        <authorList>
            <person name="Meier V. D."/>
        </authorList>
    </citation>
    <scope>NUCLEOTIDE SEQUENCE</scope>
    <source>
        <strain evidence="2">AVDCRST_MAG88</strain>
    </source>
</reference>
<evidence type="ECO:0000259" key="1">
    <source>
        <dbReference type="PROSITE" id="PS51340"/>
    </source>
</evidence>
<dbReference type="GO" id="GO:0030170">
    <property type="term" value="F:pyridoxal phosphate binding"/>
    <property type="evidence" value="ECO:0007669"/>
    <property type="project" value="InterPro"/>
</dbReference>
<dbReference type="GO" id="GO:0030151">
    <property type="term" value="F:molybdenum ion binding"/>
    <property type="evidence" value="ECO:0007669"/>
    <property type="project" value="InterPro"/>
</dbReference>
<name>A0A6J4VB52_9BACT</name>
<accession>A0A6J4VB52</accession>
<dbReference type="GO" id="GO:0003824">
    <property type="term" value="F:catalytic activity"/>
    <property type="evidence" value="ECO:0007669"/>
    <property type="project" value="InterPro"/>
</dbReference>
<dbReference type="InterPro" id="IPR005303">
    <property type="entry name" value="MOCOS_middle"/>
</dbReference>
<protein>
    <submittedName>
        <fullName evidence="2">Flavodoxin reductases (Ferredoxin-NADPH reductases) family 1</fullName>
    </submittedName>
</protein>
<dbReference type="SUPFAM" id="SSF141673">
    <property type="entry name" value="MOSC N-terminal domain-like"/>
    <property type="match status" value="1"/>
</dbReference>
<dbReference type="PROSITE" id="PS51340">
    <property type="entry name" value="MOSC"/>
    <property type="match status" value="1"/>
</dbReference>
<dbReference type="Pfam" id="PF03473">
    <property type="entry name" value="MOSC"/>
    <property type="match status" value="1"/>
</dbReference>
<feature type="domain" description="MOSC" evidence="1">
    <location>
        <begin position="133"/>
        <end position="283"/>
    </location>
</feature>
<dbReference type="InterPro" id="IPR011037">
    <property type="entry name" value="Pyrv_Knase-like_insert_dom_sf"/>
</dbReference>
<organism evidence="2">
    <name type="scientific">uncultured Thermomicrobiales bacterium</name>
    <dbReference type="NCBI Taxonomy" id="1645740"/>
    <lineage>
        <taxon>Bacteria</taxon>
        <taxon>Pseudomonadati</taxon>
        <taxon>Thermomicrobiota</taxon>
        <taxon>Thermomicrobia</taxon>
        <taxon>Thermomicrobiales</taxon>
        <taxon>environmental samples</taxon>
    </lineage>
</organism>
<gene>
    <name evidence="2" type="ORF">AVDCRST_MAG88-2585</name>
</gene>
<dbReference type="Pfam" id="PF03476">
    <property type="entry name" value="MOSC_N"/>
    <property type="match status" value="1"/>
</dbReference>
<dbReference type="PANTHER" id="PTHR14237:SF19">
    <property type="entry name" value="MITOCHONDRIAL AMIDOXIME REDUCING COMPONENT 1"/>
    <property type="match status" value="1"/>
</dbReference>
<dbReference type="AlphaFoldDB" id="A0A6J4VB52"/>
<proteinExistence type="predicted"/>
<sequence>MLARGIQVAGNEAIGAAAVTALYHYPIKSCAGAALDVAALDARGIVHDREFMLVDAANGRFLTQRELPRMALITPRLDDGADTVLTVSAPGVSPLSVPVRASGPTREVIVWRDGCRVVDQGDEIARWFAAFLGVACRLVRLADDFERKVDPAYATSARDQVGFADGFPLLLISEESLADLNARLAEPLPMNRFRPNVVVAGAGGPFAEDGWSRVRIGGTILHVVKACARCAITTTDQRTAAVGKEPLTTLATYRRGERGVLFGQNLIHEGPGTIRLGDRVEIPAGR</sequence>
<dbReference type="PANTHER" id="PTHR14237">
    <property type="entry name" value="MOLYBDOPTERIN COFACTOR SULFURASE MOSC"/>
    <property type="match status" value="1"/>
</dbReference>
<dbReference type="SUPFAM" id="SSF50800">
    <property type="entry name" value="PK beta-barrel domain-like"/>
    <property type="match status" value="1"/>
</dbReference>